<keyword evidence="5" id="KW-0413">Isomerase</keyword>
<reference evidence="7" key="1">
    <citation type="submission" date="2020-12" db="EMBL/GenBank/DDBJ databases">
        <title>Devosia sp. MSA67 isolated from Mo River.</title>
        <authorList>
            <person name="Ma F."/>
            <person name="Zi Z."/>
        </authorList>
    </citation>
    <scope>NUCLEOTIDE SEQUENCE</scope>
    <source>
        <strain evidence="7">MSA67</strain>
    </source>
</reference>
<evidence type="ECO:0000256" key="3">
    <source>
        <dbReference type="ARBA" id="ARBA00005081"/>
    </source>
</evidence>
<dbReference type="InterPro" id="IPR011060">
    <property type="entry name" value="RibuloseP-bd_barrel"/>
</dbReference>
<accession>A0A934MIM4</accession>
<dbReference type="RefSeq" id="WP_198874362.1">
    <property type="nucleotide sequence ID" value="NZ_JAEKMH010000001.1"/>
</dbReference>
<dbReference type="EC" id="5.1.3.9" evidence="4"/>
<dbReference type="EMBL" id="JAEKMH010000001">
    <property type="protein sequence ID" value="MBJ3783108.1"/>
    <property type="molecule type" value="Genomic_DNA"/>
</dbReference>
<keyword evidence="8" id="KW-1185">Reference proteome</keyword>
<comment type="caution">
    <text evidence="7">The sequence shown here is derived from an EMBL/GenBank/DDBJ whole genome shotgun (WGS) entry which is preliminary data.</text>
</comment>
<evidence type="ECO:0000256" key="1">
    <source>
        <dbReference type="ARBA" id="ARBA00000056"/>
    </source>
</evidence>
<organism evidence="7 8">
    <name type="scientific">Devosia sediminis</name>
    <dbReference type="NCBI Taxonomy" id="2798801"/>
    <lineage>
        <taxon>Bacteria</taxon>
        <taxon>Pseudomonadati</taxon>
        <taxon>Pseudomonadota</taxon>
        <taxon>Alphaproteobacteria</taxon>
        <taxon>Hyphomicrobiales</taxon>
        <taxon>Devosiaceae</taxon>
        <taxon>Devosia</taxon>
    </lineage>
</organism>
<proteinExistence type="predicted"/>
<dbReference type="Gene3D" id="3.20.20.70">
    <property type="entry name" value="Aldolase class I"/>
    <property type="match status" value="1"/>
</dbReference>
<dbReference type="CDD" id="cd04729">
    <property type="entry name" value="NanE"/>
    <property type="match status" value="1"/>
</dbReference>
<dbReference type="GO" id="GO:0047465">
    <property type="term" value="F:N-acylglucosamine-6-phosphate 2-epimerase activity"/>
    <property type="evidence" value="ECO:0007669"/>
    <property type="project" value="UniProtKB-EC"/>
</dbReference>
<dbReference type="PANTHER" id="PTHR36204">
    <property type="entry name" value="N-ACETYLMANNOSAMINE-6-PHOSPHATE 2-EPIMERASE-RELATED"/>
    <property type="match status" value="1"/>
</dbReference>
<evidence type="ECO:0000313" key="8">
    <source>
        <dbReference type="Proteomes" id="UP000602124"/>
    </source>
</evidence>
<protein>
    <recommendedName>
        <fullName evidence="4">N-acylglucosamine-6-phosphate 2-epimerase</fullName>
        <ecNumber evidence="4">5.1.3.9</ecNumber>
    </recommendedName>
</protein>
<dbReference type="NCBIfam" id="NF002231">
    <property type="entry name" value="PRK01130.1"/>
    <property type="match status" value="1"/>
</dbReference>
<comment type="function">
    <text evidence="2">Converts N-acetylmannosamine-6-phosphate (ManNAc-6-P) to N-acetylglucosamine-6-phosphate (GlcNAc-6-P).</text>
</comment>
<dbReference type="GO" id="GO:0005829">
    <property type="term" value="C:cytosol"/>
    <property type="evidence" value="ECO:0007669"/>
    <property type="project" value="TreeGrafter"/>
</dbReference>
<comment type="catalytic activity">
    <reaction evidence="1">
        <text>an N-acyl-D-glucosamine 6-phosphate = an N-acyl-D-mannosamine 6-phosphate</text>
        <dbReference type="Rhea" id="RHEA:23932"/>
        <dbReference type="ChEBI" id="CHEBI:57599"/>
        <dbReference type="ChEBI" id="CHEBI:57666"/>
        <dbReference type="EC" id="5.1.3.9"/>
    </reaction>
</comment>
<evidence type="ECO:0000256" key="5">
    <source>
        <dbReference type="ARBA" id="ARBA00023235"/>
    </source>
</evidence>
<evidence type="ECO:0000256" key="2">
    <source>
        <dbReference type="ARBA" id="ARBA00002147"/>
    </source>
</evidence>
<keyword evidence="6" id="KW-0119">Carbohydrate metabolism</keyword>
<dbReference type="GO" id="GO:0006053">
    <property type="term" value="P:N-acetylmannosamine catabolic process"/>
    <property type="evidence" value="ECO:0007669"/>
    <property type="project" value="TreeGrafter"/>
</dbReference>
<gene>
    <name evidence="7" type="ORF">JEQ47_00125</name>
</gene>
<dbReference type="AlphaFoldDB" id="A0A934MIM4"/>
<dbReference type="InterPro" id="IPR007260">
    <property type="entry name" value="NanE"/>
</dbReference>
<sequence length="229" mass="23842">MLNLDTLRHRLVVSCQAPAESPLRGTDYMMAMARAALLGNAAGLRAEGLDDVRALSRLGRPVIGLVKREEDGSPVYITPSVADVRDLCAAGASIVAADVTMRPRRSGEATLALVEAAHRGGALFMADVDSLAAAGEAVAAGADMVSSTLSGYTGRVQSDEPDIALVNTLARSLPVPVFAEGRYRTPEQVERAFAAGAFCVVVGGAITDPLQITRRFVAACPQPVESLPA</sequence>
<dbReference type="InterPro" id="IPR013785">
    <property type="entry name" value="Aldolase_TIM"/>
</dbReference>
<dbReference type="SUPFAM" id="SSF51366">
    <property type="entry name" value="Ribulose-phoshate binding barrel"/>
    <property type="match status" value="1"/>
</dbReference>
<dbReference type="Pfam" id="PF04131">
    <property type="entry name" value="NanE"/>
    <property type="match status" value="1"/>
</dbReference>
<dbReference type="GO" id="GO:0019262">
    <property type="term" value="P:N-acetylneuraminate catabolic process"/>
    <property type="evidence" value="ECO:0007669"/>
    <property type="project" value="TreeGrafter"/>
</dbReference>
<evidence type="ECO:0000256" key="4">
    <source>
        <dbReference type="ARBA" id="ARBA00013180"/>
    </source>
</evidence>
<evidence type="ECO:0000256" key="6">
    <source>
        <dbReference type="ARBA" id="ARBA00023277"/>
    </source>
</evidence>
<evidence type="ECO:0000313" key="7">
    <source>
        <dbReference type="EMBL" id="MBJ3783108.1"/>
    </source>
</evidence>
<dbReference type="Proteomes" id="UP000602124">
    <property type="component" value="Unassembled WGS sequence"/>
</dbReference>
<dbReference type="PANTHER" id="PTHR36204:SF1">
    <property type="entry name" value="N-ACETYLMANNOSAMINE-6-PHOSPHATE 2-EPIMERASE-RELATED"/>
    <property type="match status" value="1"/>
</dbReference>
<name>A0A934MIM4_9HYPH</name>
<comment type="pathway">
    <text evidence="3">Amino-sugar metabolism; N-acetylneuraminate degradation; D-fructose 6-phosphate from N-acetylneuraminate: step 3/5.</text>
</comment>